<evidence type="ECO:0000256" key="2">
    <source>
        <dbReference type="SAM" id="SignalP"/>
    </source>
</evidence>
<organism evidence="3 4">
    <name type="scientific">Streptomyces cathayae</name>
    <dbReference type="NCBI Taxonomy" id="3031124"/>
    <lineage>
        <taxon>Bacteria</taxon>
        <taxon>Bacillati</taxon>
        <taxon>Actinomycetota</taxon>
        <taxon>Actinomycetes</taxon>
        <taxon>Kitasatosporales</taxon>
        <taxon>Streptomycetaceae</taxon>
        <taxon>Streptomyces</taxon>
    </lineage>
</organism>
<evidence type="ECO:0008006" key="5">
    <source>
        <dbReference type="Google" id="ProtNLM"/>
    </source>
</evidence>
<keyword evidence="2" id="KW-0732">Signal</keyword>
<keyword evidence="4" id="KW-1185">Reference proteome</keyword>
<name>A0ABY8K5G7_9ACTN</name>
<gene>
    <name evidence="3" type="ORF">PYS65_17025</name>
</gene>
<evidence type="ECO:0000256" key="1">
    <source>
        <dbReference type="SAM" id="MobiDB-lite"/>
    </source>
</evidence>
<feature type="region of interest" description="Disordered" evidence="1">
    <location>
        <begin position="38"/>
        <end position="59"/>
    </location>
</feature>
<dbReference type="Proteomes" id="UP001216440">
    <property type="component" value="Chromosome"/>
</dbReference>
<accession>A0ABY8K5G7</accession>
<evidence type="ECO:0000313" key="4">
    <source>
        <dbReference type="Proteomes" id="UP001216440"/>
    </source>
</evidence>
<proteinExistence type="predicted"/>
<dbReference type="EMBL" id="CP121682">
    <property type="protein sequence ID" value="WGD41728.1"/>
    <property type="molecule type" value="Genomic_DNA"/>
</dbReference>
<feature type="chain" id="PRO_5047155793" description="Secreted protein" evidence="2">
    <location>
        <begin position="25"/>
        <end position="59"/>
    </location>
</feature>
<sequence length="59" mass="6116">MRNRMLRSVLVAAFSAVVAFGTLASLSGAEGDAHHVGSTRSSVAVEGEPPVFPADSTWD</sequence>
<reference evidence="3 4" key="1">
    <citation type="submission" date="2023-03" db="EMBL/GenBank/DDBJ databases">
        <authorList>
            <person name="Mo P."/>
        </authorList>
    </citation>
    <scope>NUCLEOTIDE SEQUENCE [LARGE SCALE GENOMIC DNA]</scope>
    <source>
        <strain evidence="3 4">HUAS 5</strain>
    </source>
</reference>
<evidence type="ECO:0000313" key="3">
    <source>
        <dbReference type="EMBL" id="WGD41728.1"/>
    </source>
</evidence>
<feature type="signal peptide" evidence="2">
    <location>
        <begin position="1"/>
        <end position="24"/>
    </location>
</feature>
<protein>
    <recommendedName>
        <fullName evidence="5">Secreted protein</fullName>
    </recommendedName>
</protein>